<evidence type="ECO:0000256" key="3">
    <source>
        <dbReference type="ARBA" id="ARBA00022692"/>
    </source>
</evidence>
<dbReference type="SMART" id="SM00382">
    <property type="entry name" value="AAA"/>
    <property type="match status" value="1"/>
</dbReference>
<dbReference type="SUPFAM" id="SSF90123">
    <property type="entry name" value="ABC transporter transmembrane region"/>
    <property type="match status" value="1"/>
</dbReference>
<proteinExistence type="predicted"/>
<dbReference type="InterPro" id="IPR017871">
    <property type="entry name" value="ABC_transporter-like_CS"/>
</dbReference>
<comment type="subcellular location">
    <subcellularLocation>
        <location evidence="1">Cell membrane</location>
        <topology evidence="1">Multi-pass membrane protein</topology>
    </subcellularLocation>
</comment>
<dbReference type="Pfam" id="PF00005">
    <property type="entry name" value="ABC_tran"/>
    <property type="match status" value="1"/>
</dbReference>
<evidence type="ECO:0000256" key="2">
    <source>
        <dbReference type="ARBA" id="ARBA00022448"/>
    </source>
</evidence>
<feature type="transmembrane region" description="Helical" evidence="8">
    <location>
        <begin position="62"/>
        <end position="83"/>
    </location>
</feature>
<keyword evidence="5 11" id="KW-0067">ATP-binding</keyword>
<dbReference type="Proteomes" id="UP000646053">
    <property type="component" value="Unassembled WGS sequence"/>
</dbReference>
<keyword evidence="3 8" id="KW-0812">Transmembrane</keyword>
<feature type="domain" description="ABC transmembrane type-1" evidence="10">
    <location>
        <begin position="24"/>
        <end position="307"/>
    </location>
</feature>
<dbReference type="PANTHER" id="PTHR43394">
    <property type="entry name" value="ATP-DEPENDENT PERMEASE MDL1, MITOCHONDRIAL"/>
    <property type="match status" value="1"/>
</dbReference>
<feature type="transmembrane region" description="Helical" evidence="8">
    <location>
        <begin position="252"/>
        <end position="271"/>
    </location>
</feature>
<evidence type="ECO:0000259" key="9">
    <source>
        <dbReference type="PROSITE" id="PS50893"/>
    </source>
</evidence>
<dbReference type="Pfam" id="PF00664">
    <property type="entry name" value="ABC_membrane"/>
    <property type="match status" value="1"/>
</dbReference>
<evidence type="ECO:0000313" key="11">
    <source>
        <dbReference type="EMBL" id="NDJ18596.1"/>
    </source>
</evidence>
<feature type="transmembrane region" description="Helical" evidence="8">
    <location>
        <begin position="21"/>
        <end position="42"/>
    </location>
</feature>
<keyword evidence="7 8" id="KW-0472">Membrane</keyword>
<keyword evidence="12" id="KW-1185">Reference proteome</keyword>
<dbReference type="PROSITE" id="PS50893">
    <property type="entry name" value="ABC_TRANSPORTER_2"/>
    <property type="match status" value="1"/>
</dbReference>
<evidence type="ECO:0000256" key="5">
    <source>
        <dbReference type="ARBA" id="ARBA00022840"/>
    </source>
</evidence>
<dbReference type="EMBL" id="WVIE01000017">
    <property type="protein sequence ID" value="NDJ18596.1"/>
    <property type="molecule type" value="Genomic_DNA"/>
</dbReference>
<dbReference type="AlphaFoldDB" id="A0A8J7Z646"/>
<feature type="domain" description="ABC transporter" evidence="9">
    <location>
        <begin position="338"/>
        <end position="571"/>
    </location>
</feature>
<dbReference type="PROSITE" id="PS00211">
    <property type="entry name" value="ABC_TRANSPORTER_1"/>
    <property type="match status" value="1"/>
</dbReference>
<dbReference type="InterPro" id="IPR039421">
    <property type="entry name" value="Type_1_exporter"/>
</dbReference>
<dbReference type="GO" id="GO:0016887">
    <property type="term" value="F:ATP hydrolysis activity"/>
    <property type="evidence" value="ECO:0007669"/>
    <property type="project" value="InterPro"/>
</dbReference>
<dbReference type="InterPro" id="IPR011527">
    <property type="entry name" value="ABC1_TM_dom"/>
</dbReference>
<evidence type="ECO:0000256" key="8">
    <source>
        <dbReference type="SAM" id="Phobius"/>
    </source>
</evidence>
<keyword evidence="2" id="KW-0813">Transport</keyword>
<evidence type="ECO:0000256" key="6">
    <source>
        <dbReference type="ARBA" id="ARBA00022989"/>
    </source>
</evidence>
<dbReference type="Gene3D" id="1.20.1560.10">
    <property type="entry name" value="ABC transporter type 1, transmembrane domain"/>
    <property type="match status" value="1"/>
</dbReference>
<dbReference type="RefSeq" id="WP_162424116.1">
    <property type="nucleotide sequence ID" value="NZ_WVIE01000017.1"/>
</dbReference>
<dbReference type="Gene3D" id="3.40.50.300">
    <property type="entry name" value="P-loop containing nucleotide triphosphate hydrolases"/>
    <property type="match status" value="1"/>
</dbReference>
<dbReference type="CDD" id="cd07346">
    <property type="entry name" value="ABC_6TM_exporters"/>
    <property type="match status" value="1"/>
</dbReference>
<dbReference type="SUPFAM" id="SSF52540">
    <property type="entry name" value="P-loop containing nucleoside triphosphate hydrolases"/>
    <property type="match status" value="1"/>
</dbReference>
<dbReference type="InterPro" id="IPR003439">
    <property type="entry name" value="ABC_transporter-like_ATP-bd"/>
</dbReference>
<dbReference type="InterPro" id="IPR003593">
    <property type="entry name" value="AAA+_ATPase"/>
</dbReference>
<dbReference type="InterPro" id="IPR027417">
    <property type="entry name" value="P-loop_NTPase"/>
</dbReference>
<gene>
    <name evidence="11" type="ORF">GS601_15100</name>
</gene>
<dbReference type="InterPro" id="IPR036640">
    <property type="entry name" value="ABC1_TM_sf"/>
</dbReference>
<evidence type="ECO:0000313" key="12">
    <source>
        <dbReference type="Proteomes" id="UP000646053"/>
    </source>
</evidence>
<sequence length="590" mass="64785">MTTPTSEVSLWQIIQPVRGGINTAIAISVVGAIAGLAALLPIPLVIDHLLSLNPQSSEVWRLIGISVLCTALSFACRSLSFYVSHQSAFKLEQILRTQLVEHLAQLPLGYIVAMGSGAIKKVVQDDVKGLHAFVADSTPLIARAYATPILTFVVLLLADWKMTLVAVAIAPLGFIFMSLAMKDYKERRQEYDLANEQVNNSVVEFVQGMQVVRTFDDGTTSFVRFRQSLDEFTDKLKAWSGATAVPGRIGSLLFESLPVLLLVASVGSWLYRQNQLELSTFLLFLLLSPNLIGAFRPLMMLSYYTNQSSAAAKRLGSILAEPTLPQSNATRQPNDASIRFRDVSFSYGDRLALQNINLEIPAGSITAFVGPSGAGKTTIARLIPRFWDVTTGAIEIGGVDIRELTNDTLMSWVSFVFQDTFLLYDSIRENIRLGKPDATDAEIIAAAKAAQAHDFILSLPKGYDTIAGERGTRLSGGERQRITIARAILQDNPIVVLDEATAFSDPENEALIQQAIASLTQNKTLIIIAHRLSTIREVDQIVVLDQGQIVEQGKHEELVAADRLYARLWNNHQHAQNWSVQVKNQAVSSR</sequence>
<feature type="transmembrane region" description="Helical" evidence="8">
    <location>
        <begin position="140"/>
        <end position="158"/>
    </location>
</feature>
<comment type="caution">
    <text evidence="11">The sequence shown here is derived from an EMBL/GenBank/DDBJ whole genome shotgun (WGS) entry which is preliminary data.</text>
</comment>
<dbReference type="PROSITE" id="PS50929">
    <property type="entry name" value="ABC_TM1F"/>
    <property type="match status" value="1"/>
</dbReference>
<organism evidence="11 12">
    <name type="scientific">Myxacorys almedinensis A</name>
    <dbReference type="NCBI Taxonomy" id="2690445"/>
    <lineage>
        <taxon>Bacteria</taxon>
        <taxon>Bacillati</taxon>
        <taxon>Cyanobacteriota</taxon>
        <taxon>Cyanophyceae</taxon>
        <taxon>Leptolyngbyales</taxon>
        <taxon>Leptolyngbyaceae</taxon>
        <taxon>Myxacorys</taxon>
        <taxon>Myxacorys almedinensis</taxon>
    </lineage>
</organism>
<reference evidence="11" key="1">
    <citation type="submission" date="2019-12" db="EMBL/GenBank/DDBJ databases">
        <title>High-Quality draft genome sequences of three cyanobacteria isolated from the limestone walls of the Old Cathedral of Coimbra.</title>
        <authorList>
            <person name="Tiago I."/>
            <person name="Soares F."/>
            <person name="Portugal A."/>
        </authorList>
    </citation>
    <scope>NUCLEOTIDE SEQUENCE</scope>
    <source>
        <strain evidence="11">A</strain>
    </source>
</reference>
<feature type="transmembrane region" description="Helical" evidence="8">
    <location>
        <begin position="283"/>
        <end position="304"/>
    </location>
</feature>
<dbReference type="PANTHER" id="PTHR43394:SF1">
    <property type="entry name" value="ATP-BINDING CASSETTE SUB-FAMILY B MEMBER 10, MITOCHONDRIAL"/>
    <property type="match status" value="1"/>
</dbReference>
<protein>
    <submittedName>
        <fullName evidence="11">ATP-binding cassette domain-containing protein</fullName>
    </submittedName>
</protein>
<name>A0A8J7Z646_9CYAN</name>
<feature type="transmembrane region" description="Helical" evidence="8">
    <location>
        <begin position="164"/>
        <end position="181"/>
    </location>
</feature>
<accession>A0A8J7Z646</accession>
<evidence type="ECO:0000259" key="10">
    <source>
        <dbReference type="PROSITE" id="PS50929"/>
    </source>
</evidence>
<keyword evidence="4" id="KW-0547">Nucleotide-binding</keyword>
<dbReference type="FunFam" id="3.40.50.300:FF:000287">
    <property type="entry name" value="Multidrug ABC transporter ATP-binding protein"/>
    <property type="match status" value="1"/>
</dbReference>
<keyword evidence="6 8" id="KW-1133">Transmembrane helix</keyword>
<evidence type="ECO:0000256" key="1">
    <source>
        <dbReference type="ARBA" id="ARBA00004651"/>
    </source>
</evidence>
<dbReference type="GO" id="GO:0015421">
    <property type="term" value="F:ABC-type oligopeptide transporter activity"/>
    <property type="evidence" value="ECO:0007669"/>
    <property type="project" value="TreeGrafter"/>
</dbReference>
<dbReference type="GO" id="GO:0005886">
    <property type="term" value="C:plasma membrane"/>
    <property type="evidence" value="ECO:0007669"/>
    <property type="project" value="UniProtKB-SubCell"/>
</dbReference>
<evidence type="ECO:0000256" key="4">
    <source>
        <dbReference type="ARBA" id="ARBA00022741"/>
    </source>
</evidence>
<dbReference type="GO" id="GO:0005524">
    <property type="term" value="F:ATP binding"/>
    <property type="evidence" value="ECO:0007669"/>
    <property type="project" value="UniProtKB-KW"/>
</dbReference>
<evidence type="ECO:0000256" key="7">
    <source>
        <dbReference type="ARBA" id="ARBA00023136"/>
    </source>
</evidence>